<reference evidence="1 2" key="1">
    <citation type="journal article" date="2015" name="Nature">
        <title>rRNA introns, odd ribosomes, and small enigmatic genomes across a large radiation of phyla.</title>
        <authorList>
            <person name="Brown C.T."/>
            <person name="Hug L.A."/>
            <person name="Thomas B.C."/>
            <person name="Sharon I."/>
            <person name="Castelle C.J."/>
            <person name="Singh A."/>
            <person name="Wilkins M.J."/>
            <person name="Williams K.H."/>
            <person name="Banfield J.F."/>
        </authorList>
    </citation>
    <scope>NUCLEOTIDE SEQUENCE [LARGE SCALE GENOMIC DNA]</scope>
</reference>
<organism evidence="1 2">
    <name type="scientific">Candidatus Amesbacteria bacterium GW2011_GWA1_47_20</name>
    <dbReference type="NCBI Taxonomy" id="1618354"/>
    <lineage>
        <taxon>Bacteria</taxon>
        <taxon>Candidatus Amesiibacteriota</taxon>
    </lineage>
</organism>
<comment type="caution">
    <text evidence="1">The sequence shown here is derived from an EMBL/GenBank/DDBJ whole genome shotgun (WGS) entry which is preliminary data.</text>
</comment>
<proteinExistence type="predicted"/>
<name>A0A0G1SK33_9BACT</name>
<accession>A0A0G1SK33</accession>
<evidence type="ECO:0000313" key="2">
    <source>
        <dbReference type="Proteomes" id="UP000034565"/>
    </source>
</evidence>
<evidence type="ECO:0000313" key="1">
    <source>
        <dbReference type="EMBL" id="KKU69776.1"/>
    </source>
</evidence>
<gene>
    <name evidence="1" type="ORF">UX92_C0010G0017</name>
</gene>
<dbReference type="EMBL" id="LCOA01000010">
    <property type="protein sequence ID" value="KKU69776.1"/>
    <property type="molecule type" value="Genomic_DNA"/>
</dbReference>
<dbReference type="AlphaFoldDB" id="A0A0G1SK33"/>
<protein>
    <submittedName>
        <fullName evidence="1">Uncharacterized protein</fullName>
    </submittedName>
</protein>
<sequence length="254" mass="28797">MAIERLGVVYASRQLVGDNGDKRGSYFRLKNEEQKALWQAWSEGCPIAVRLIVERGAKVMKLRYGEVNFWSGYIFGLLLQRGYAPEQLNNFMGPIDRLPSEPLGDHNPTWIPKELETRVYNTAVGYAFPRLITKFIEEDWFIVNGNINTQRQKRLCSALDILDEVIKKDPQRQLSPEQILAKVAEELATISPADKFPYLIRCMLSAAKLAEDNCKCAYAQIVKAIKSNAPILWAAYDNLTTDQKKKCGIALLQA</sequence>
<dbReference type="Proteomes" id="UP000034565">
    <property type="component" value="Unassembled WGS sequence"/>
</dbReference>